<keyword evidence="2" id="KW-0732">Signal</keyword>
<accession>A0ABW8KDH1</accession>
<feature type="chain" id="PRO_5044952932" evidence="2">
    <location>
        <begin position="23"/>
        <end position="490"/>
    </location>
</feature>
<evidence type="ECO:0000313" key="4">
    <source>
        <dbReference type="Proteomes" id="UP001620397"/>
    </source>
</evidence>
<dbReference type="InterPro" id="IPR003423">
    <property type="entry name" value="OMP_efflux"/>
</dbReference>
<organism evidence="3 4">
    <name type="scientific">Dyella agri</name>
    <dbReference type="NCBI Taxonomy" id="1926869"/>
    <lineage>
        <taxon>Bacteria</taxon>
        <taxon>Pseudomonadati</taxon>
        <taxon>Pseudomonadota</taxon>
        <taxon>Gammaproteobacteria</taxon>
        <taxon>Lysobacterales</taxon>
        <taxon>Rhodanobacteraceae</taxon>
        <taxon>Dyella</taxon>
    </lineage>
</organism>
<dbReference type="Proteomes" id="UP001620397">
    <property type="component" value="Unassembled WGS sequence"/>
</dbReference>
<dbReference type="NCBIfam" id="TIGR01845">
    <property type="entry name" value="outer_NodT"/>
    <property type="match status" value="1"/>
</dbReference>
<keyword evidence="2" id="KW-0564">Palmitate</keyword>
<gene>
    <name evidence="3" type="ORF">ISP14_00145</name>
</gene>
<sequence length="490" mass="52361">MKTFIINKYRTLPLLAGATLLAGCMVGPDFHRPAAPQTDHYTAQPLPATIGNGSDAQHFVAGMDVPAQWWTLFRSPKLDALIRQALKANPGLEAAQASLRQAQEGLAAGKGVLYPSVAADYSVARQRVAGTLASPAASGYDYYTLHTAQLSVSWAPDLFGGNRRQLEALRAQTDVQRFELEAARLSLTSNVVVAAINQAGLRAQVEATRKIIANQQQTLDSFQRQQQLGQLAPADIAAQQATLAQAQATLPPLQKQLDQQNDALAALLGLVPADAPATAFKLADLHLPDQLPLSLPSRLVEQRPDVRAAEAQLHAAGAQVGVAEANRLPKFTLSANAGSSPTKISDLFSHGTVFWNLAADVSQPLFDAGSLKHQQRAAEAAYDAAKAQYRGTVIAALQNVADTLYALKADADALQAAQTAEQAAARSLAINRRQFELGDASHLAVLQAEQTWQQAEVTLVQAQVNRYSDTAALFQALGGGWWQRENAQTP</sequence>
<feature type="signal peptide" evidence="2">
    <location>
        <begin position="1"/>
        <end position="22"/>
    </location>
</feature>
<keyword evidence="2" id="KW-0449">Lipoprotein</keyword>
<reference evidence="3 4" key="1">
    <citation type="submission" date="2020-10" db="EMBL/GenBank/DDBJ databases">
        <title>Phylogeny of dyella-like bacteria.</title>
        <authorList>
            <person name="Fu J."/>
        </authorList>
    </citation>
    <scope>NUCLEOTIDE SEQUENCE [LARGE SCALE GENOMIC DNA]</scope>
    <source>
        <strain evidence="3 4">DKC-1</strain>
    </source>
</reference>
<evidence type="ECO:0000256" key="1">
    <source>
        <dbReference type="ARBA" id="ARBA00007613"/>
    </source>
</evidence>
<comment type="subcellular location">
    <subcellularLocation>
        <location evidence="2">Cell outer membrane</location>
        <topology evidence="2">Lipid-anchor</topology>
    </subcellularLocation>
</comment>
<dbReference type="InterPro" id="IPR010131">
    <property type="entry name" value="MdtP/NodT-like"/>
</dbReference>
<comment type="caution">
    <text evidence="3">The sequence shown here is derived from an EMBL/GenBank/DDBJ whole genome shotgun (WGS) entry which is preliminary data.</text>
</comment>
<dbReference type="PANTHER" id="PTHR30203">
    <property type="entry name" value="OUTER MEMBRANE CATION EFFLUX PROTEIN"/>
    <property type="match status" value="1"/>
</dbReference>
<proteinExistence type="inferred from homology"/>
<dbReference type="Pfam" id="PF02321">
    <property type="entry name" value="OEP"/>
    <property type="match status" value="2"/>
</dbReference>
<keyword evidence="2" id="KW-1134">Transmembrane beta strand</keyword>
<protein>
    <submittedName>
        <fullName evidence="3">Efflux transporter outer membrane subunit</fullName>
    </submittedName>
</protein>
<name>A0ABW8KDH1_9GAMM</name>
<comment type="similarity">
    <text evidence="1 2">Belongs to the outer membrane factor (OMF) (TC 1.B.17) family.</text>
</comment>
<evidence type="ECO:0000256" key="2">
    <source>
        <dbReference type="RuleBase" id="RU362097"/>
    </source>
</evidence>
<dbReference type="PANTHER" id="PTHR30203:SF33">
    <property type="entry name" value="BLR4455 PROTEIN"/>
    <property type="match status" value="1"/>
</dbReference>
<keyword evidence="2" id="KW-0812">Transmembrane</keyword>
<dbReference type="EMBL" id="JADIKL010000001">
    <property type="protein sequence ID" value="MFK2929187.1"/>
    <property type="molecule type" value="Genomic_DNA"/>
</dbReference>
<dbReference type="Gene3D" id="2.20.200.10">
    <property type="entry name" value="Outer membrane efflux proteins (OEP)"/>
    <property type="match status" value="1"/>
</dbReference>
<keyword evidence="4" id="KW-1185">Reference proteome</keyword>
<dbReference type="RefSeq" id="WP_404534898.1">
    <property type="nucleotide sequence ID" value="NZ_JADIKL010000001.1"/>
</dbReference>
<dbReference type="SUPFAM" id="SSF56954">
    <property type="entry name" value="Outer membrane efflux proteins (OEP)"/>
    <property type="match status" value="1"/>
</dbReference>
<dbReference type="Gene3D" id="1.20.1600.10">
    <property type="entry name" value="Outer membrane efflux proteins (OEP)"/>
    <property type="match status" value="1"/>
</dbReference>
<dbReference type="PROSITE" id="PS51257">
    <property type="entry name" value="PROKAR_LIPOPROTEIN"/>
    <property type="match status" value="1"/>
</dbReference>
<keyword evidence="2" id="KW-0472">Membrane</keyword>
<evidence type="ECO:0000313" key="3">
    <source>
        <dbReference type="EMBL" id="MFK2929187.1"/>
    </source>
</evidence>